<reference evidence="2 3" key="1">
    <citation type="submission" date="2011-01" db="EMBL/GenBank/DDBJ databases">
        <authorList>
            <person name="Weinstock G."/>
            <person name="Sodergren E."/>
            <person name="Clifton S."/>
            <person name="Fulton L."/>
            <person name="Fulton B."/>
            <person name="Courtney L."/>
            <person name="Fronick C."/>
            <person name="Harrison M."/>
            <person name="Strong C."/>
            <person name="Farmer C."/>
            <person name="Delahaunty K."/>
            <person name="Markovic C."/>
            <person name="Hall O."/>
            <person name="Minx P."/>
            <person name="Tomlinson C."/>
            <person name="Mitreva M."/>
            <person name="Hou S."/>
            <person name="Chen J."/>
            <person name="Wollam A."/>
            <person name="Pepin K.H."/>
            <person name="Johnson M."/>
            <person name="Bhonagiri V."/>
            <person name="Zhang X."/>
            <person name="Suruliraj S."/>
            <person name="Warren W."/>
            <person name="Chinwalla A."/>
            <person name="Mardis E.R."/>
            <person name="Wilson R.K."/>
        </authorList>
    </citation>
    <scope>NUCLEOTIDE SEQUENCE [LARGE SCALE GENOMIC DNA]</scope>
    <source>
        <strain evidence="3">DSM 22608 / JCM 16073 / KCTC 15190 / YIT 12066</strain>
    </source>
</reference>
<comment type="caution">
    <text evidence="2">The sequence shown here is derived from an EMBL/GenBank/DDBJ whole genome shotgun (WGS) entry which is preliminary data.</text>
</comment>
<organism evidence="2 3">
    <name type="scientific">Succinatimonas hippei (strain DSM 22608 / JCM 16073 / KCTC 15190 / YIT 12066)</name>
    <dbReference type="NCBI Taxonomy" id="762983"/>
    <lineage>
        <taxon>Bacteria</taxon>
        <taxon>Pseudomonadati</taxon>
        <taxon>Pseudomonadota</taxon>
        <taxon>Gammaproteobacteria</taxon>
        <taxon>Aeromonadales</taxon>
        <taxon>Succinivibrionaceae</taxon>
        <taxon>Succinatimonas</taxon>
    </lineage>
</organism>
<name>E8LM89_SUCHY</name>
<evidence type="ECO:0000259" key="1">
    <source>
        <dbReference type="Pfam" id="PF07728"/>
    </source>
</evidence>
<accession>E8LM89</accession>
<dbReference type="SUPFAM" id="SSF52540">
    <property type="entry name" value="P-loop containing nucleoside triphosphate hydrolases"/>
    <property type="match status" value="1"/>
</dbReference>
<dbReference type="EMBL" id="AEVO01000131">
    <property type="protein sequence ID" value="EFY06361.1"/>
    <property type="molecule type" value="Genomic_DNA"/>
</dbReference>
<dbReference type="HOGENOM" id="CLU_008747_1_1_6"/>
<dbReference type="AlphaFoldDB" id="E8LM89"/>
<dbReference type="InterPro" id="IPR027417">
    <property type="entry name" value="P-loop_NTPase"/>
</dbReference>
<protein>
    <submittedName>
        <fullName evidence="2">ATPase family associated with various cellular activities (AAA)</fullName>
    </submittedName>
</protein>
<dbReference type="CDD" id="cd00009">
    <property type="entry name" value="AAA"/>
    <property type="match status" value="1"/>
</dbReference>
<gene>
    <name evidence="2" type="ORF">HMPREF9444_01874</name>
</gene>
<dbReference type="PANTHER" id="PTHR37291:SF1">
    <property type="entry name" value="TYPE IV METHYL-DIRECTED RESTRICTION ENZYME ECOKMCRB SUBUNIT"/>
    <property type="match status" value="1"/>
</dbReference>
<proteinExistence type="predicted"/>
<sequence>MESKEYLGWVNFYMELADKLLPYKKDRKTLIEKIKKIFNDINKNVPKIEPDNTIIDIDPFTLFGFFNKQITNSNKIAILQGFASELSINTPVPTSFKGVPELNNQNANFFRFNGERGENDIENLWAVFAAALKYSNNRSDINKQEFINAYDIALKQKGVRWNITMALYWIRPYEYISLDGNTREYITNPKNVPINLIEKIGKLKNAPSGKEYLSLNDLIHLILEKESCSYKNFPEISYLAWESSQKEKKESAEAINENTRVNVGEAIGDKDISSVHYWIYSPGNNADMWETFYNKGVMAIGWGKIGNLSAFSNKDEMKEKMKECIDPTLSYKNSAHATWQFVHDMKPGDIVFVKKGMHHIVGKGTVLSNYIFNDDFDDNYKNFRKMKWTHKGDWTHPGQAVMKTLTDITPYTDYVEKLNELFDDDLDEEREEVEIQYTEYTENDFLSEVYISEDNYYQLMNLLENKKNIILQGAPGVGKTFAAKRLAYSKIGVKDPNRVMMVQFHQSYSYEDFIIGFRPSPSGFELKKGPFYTFCKKAEQDLENDYFFIIDEINRGNLSKIFGELFMLIEKDKRGVSLQLLYSDEQFSVPKNVYIIGMMNTADRSLAILDYALRRRFAFFEFLPAFETEGFIKYRQNKNSYKFDNLIETIKQLNTAIENDESLGHGFCIGHSYFCTEKEISDEWLESVINYEIIPLLNEYWFDDPSKVKAWANKLKEAIR</sequence>
<dbReference type="InterPro" id="IPR011704">
    <property type="entry name" value="ATPase_dyneun-rel_AAA"/>
</dbReference>
<dbReference type="Proteomes" id="UP000018458">
    <property type="component" value="Unassembled WGS sequence"/>
</dbReference>
<dbReference type="Gene3D" id="3.40.50.300">
    <property type="entry name" value="P-loop containing nucleotide triphosphate hydrolases"/>
    <property type="match status" value="1"/>
</dbReference>
<keyword evidence="3" id="KW-1185">Reference proteome</keyword>
<dbReference type="GO" id="GO:0016887">
    <property type="term" value="F:ATP hydrolysis activity"/>
    <property type="evidence" value="ECO:0007669"/>
    <property type="project" value="InterPro"/>
</dbReference>
<dbReference type="STRING" id="762983.HMPREF9444_01874"/>
<dbReference type="Pfam" id="PF07728">
    <property type="entry name" value="AAA_5"/>
    <property type="match status" value="1"/>
</dbReference>
<dbReference type="PANTHER" id="PTHR37291">
    <property type="entry name" value="5-METHYLCYTOSINE-SPECIFIC RESTRICTION ENZYME B"/>
    <property type="match status" value="1"/>
</dbReference>
<evidence type="ECO:0000313" key="2">
    <source>
        <dbReference type="EMBL" id="EFY06361.1"/>
    </source>
</evidence>
<evidence type="ECO:0000313" key="3">
    <source>
        <dbReference type="Proteomes" id="UP000018458"/>
    </source>
</evidence>
<dbReference type="InterPro" id="IPR052934">
    <property type="entry name" value="Methyl-DNA_Rec/Restrict_Enz"/>
</dbReference>
<feature type="domain" description="ATPase dynein-related AAA" evidence="1">
    <location>
        <begin position="468"/>
        <end position="617"/>
    </location>
</feature>
<dbReference type="RefSeq" id="WP_009144027.1">
    <property type="nucleotide sequence ID" value="NZ_GL831058.1"/>
</dbReference>
<dbReference type="OrthoDB" id="9781481at2"/>
<dbReference type="eggNOG" id="COG1401">
    <property type="taxonomic scope" value="Bacteria"/>
</dbReference>
<dbReference type="GO" id="GO:0005524">
    <property type="term" value="F:ATP binding"/>
    <property type="evidence" value="ECO:0007669"/>
    <property type="project" value="InterPro"/>
</dbReference>